<evidence type="ECO:0000259" key="1">
    <source>
        <dbReference type="Pfam" id="PF23265"/>
    </source>
</evidence>
<dbReference type="EnsemblMetazoa" id="HelroT158516">
    <property type="protein sequence ID" value="HelroP158516"/>
    <property type="gene ID" value="HelroG158516"/>
</dbReference>
<dbReference type="Pfam" id="PF23265">
    <property type="entry name" value="Ig-like_KY"/>
    <property type="match status" value="1"/>
</dbReference>
<evidence type="ECO:0000313" key="4">
    <source>
        <dbReference type="Proteomes" id="UP000015101"/>
    </source>
</evidence>
<keyword evidence="4" id="KW-1185">Reference proteome</keyword>
<name>T1EMW3_HELRO</name>
<dbReference type="PANTHER" id="PTHR47020">
    <property type="entry name" value="HILLARIN"/>
    <property type="match status" value="1"/>
</dbReference>
<accession>T1EMW3</accession>
<proteinExistence type="predicted"/>
<protein>
    <recommendedName>
        <fullName evidence="1">KY-like immunoglobulin-like domain-containing protein</fullName>
    </recommendedName>
</protein>
<dbReference type="GO" id="GO:0005737">
    <property type="term" value="C:cytoplasm"/>
    <property type="evidence" value="ECO:0000318"/>
    <property type="project" value="GO_Central"/>
</dbReference>
<feature type="domain" description="KY-like immunoglobulin-like" evidence="1">
    <location>
        <begin position="9"/>
        <end position="56"/>
    </location>
</feature>
<dbReference type="InterPro" id="IPR053041">
    <property type="entry name" value="Transglut-like_Superfamily_Mod"/>
</dbReference>
<dbReference type="PANTHER" id="PTHR47020:SF1">
    <property type="entry name" value="HILLARIN"/>
    <property type="match status" value="1"/>
</dbReference>
<reference evidence="4" key="1">
    <citation type="submission" date="2012-12" db="EMBL/GenBank/DDBJ databases">
        <authorList>
            <person name="Hellsten U."/>
            <person name="Grimwood J."/>
            <person name="Chapman J.A."/>
            <person name="Shapiro H."/>
            <person name="Aerts A."/>
            <person name="Otillar R.P."/>
            <person name="Terry A.Y."/>
            <person name="Boore J.L."/>
            <person name="Simakov O."/>
            <person name="Marletaz F."/>
            <person name="Cho S.-J."/>
            <person name="Edsinger-Gonzales E."/>
            <person name="Havlak P."/>
            <person name="Kuo D.-H."/>
            <person name="Larsson T."/>
            <person name="Lv J."/>
            <person name="Arendt D."/>
            <person name="Savage R."/>
            <person name="Osoegawa K."/>
            <person name="de Jong P."/>
            <person name="Lindberg D.R."/>
            <person name="Seaver E.C."/>
            <person name="Weisblat D.A."/>
            <person name="Putnam N.H."/>
            <person name="Grigoriev I.V."/>
            <person name="Rokhsar D.S."/>
        </authorList>
    </citation>
    <scope>NUCLEOTIDE SEQUENCE</scope>
</reference>
<dbReference type="AlphaFoldDB" id="T1EMW3"/>
<reference evidence="2 4" key="2">
    <citation type="journal article" date="2013" name="Nature">
        <title>Insights into bilaterian evolution from three spiralian genomes.</title>
        <authorList>
            <person name="Simakov O."/>
            <person name="Marletaz F."/>
            <person name="Cho S.J."/>
            <person name="Edsinger-Gonzales E."/>
            <person name="Havlak P."/>
            <person name="Hellsten U."/>
            <person name="Kuo D.H."/>
            <person name="Larsson T."/>
            <person name="Lv J."/>
            <person name="Arendt D."/>
            <person name="Savage R."/>
            <person name="Osoegawa K."/>
            <person name="de Jong P."/>
            <person name="Grimwood J."/>
            <person name="Chapman J.A."/>
            <person name="Shapiro H."/>
            <person name="Aerts A."/>
            <person name="Otillar R.P."/>
            <person name="Terry A.Y."/>
            <person name="Boore J.L."/>
            <person name="Grigoriev I.V."/>
            <person name="Lindberg D.R."/>
            <person name="Seaver E.C."/>
            <person name="Weisblat D.A."/>
            <person name="Putnam N.H."/>
            <person name="Rokhsar D.S."/>
        </authorList>
    </citation>
    <scope>NUCLEOTIDE SEQUENCE</scope>
</reference>
<dbReference type="STRING" id="6412.T1EMW3"/>
<dbReference type="RefSeq" id="XP_009008814.1">
    <property type="nucleotide sequence ID" value="XM_009010566.1"/>
</dbReference>
<dbReference type="EMBL" id="AMQM01000060">
    <property type="status" value="NOT_ANNOTATED_CDS"/>
    <property type="molecule type" value="Genomic_DNA"/>
</dbReference>
<dbReference type="HOGENOM" id="CLU_807194_0_0_1"/>
<evidence type="ECO:0000313" key="3">
    <source>
        <dbReference type="EnsemblMetazoa" id="HelroP158516"/>
    </source>
</evidence>
<dbReference type="InterPro" id="IPR056564">
    <property type="entry name" value="Ig-like_KY"/>
</dbReference>
<sequence>MNSPSSFQDQFVMQFKTENVVNFRVRFPFTDNYKLIFFIKDSNDHYYEEMCEFRIYYVGEIAMTPFPPSIQSLWGASQKINDKLLITVGCSEVCEYCLMVFACADFDKLKEYHLAFQFAVTNENKNMKITFPNLAIGFLGPQSLNSLFQVHLLEQDDYFIEFDKNNIHLKFRTEAFSRFTCKLLEVIDETLINRNVNKLLQRKNEYLFVNLILPSTNVFLLQLFVSMNSSTFVNVYNLLLKSHKISATANYPKQLNHWNGFLHEPLRYELNNVDEHTFKLEVKNAHKIVMKFNNTIYDFHEVEHNIWRLETSFSEYKCGKVLILACFNDKTDCYNAILQYKISC</sequence>
<dbReference type="KEGG" id="hro:HELRODRAFT_158516"/>
<dbReference type="InParanoid" id="T1EMW3"/>
<dbReference type="CTD" id="20197913"/>
<reference evidence="3" key="3">
    <citation type="submission" date="2015-06" db="UniProtKB">
        <authorList>
            <consortium name="EnsemblMetazoa"/>
        </authorList>
    </citation>
    <scope>IDENTIFICATION</scope>
</reference>
<dbReference type="EMBL" id="KB095811">
    <property type="protein sequence ID" value="ESO12094.1"/>
    <property type="molecule type" value="Genomic_DNA"/>
</dbReference>
<evidence type="ECO:0000313" key="2">
    <source>
        <dbReference type="EMBL" id="ESO12094.1"/>
    </source>
</evidence>
<gene>
    <name evidence="3" type="primary">20197913</name>
    <name evidence="2" type="ORF">HELRODRAFT_158516</name>
</gene>
<dbReference type="GeneID" id="20197913"/>
<organism evidence="3 4">
    <name type="scientific">Helobdella robusta</name>
    <name type="common">Californian leech</name>
    <dbReference type="NCBI Taxonomy" id="6412"/>
    <lineage>
        <taxon>Eukaryota</taxon>
        <taxon>Metazoa</taxon>
        <taxon>Spiralia</taxon>
        <taxon>Lophotrochozoa</taxon>
        <taxon>Annelida</taxon>
        <taxon>Clitellata</taxon>
        <taxon>Hirudinea</taxon>
        <taxon>Rhynchobdellida</taxon>
        <taxon>Glossiphoniidae</taxon>
        <taxon>Helobdella</taxon>
    </lineage>
</organism>
<dbReference type="Proteomes" id="UP000015101">
    <property type="component" value="Unassembled WGS sequence"/>
</dbReference>